<protein>
    <submittedName>
        <fullName evidence="2">OCIA domain containing 2</fullName>
    </submittedName>
</protein>
<dbReference type="Proteomes" id="UP000472277">
    <property type="component" value="Chromosome 22"/>
</dbReference>
<dbReference type="GeneTree" id="ENSGT00530000063690"/>
<evidence type="ECO:0000259" key="1">
    <source>
        <dbReference type="Pfam" id="PF07051"/>
    </source>
</evidence>
<organism evidence="2 3">
    <name type="scientific">Salmo trutta</name>
    <name type="common">Brown trout</name>
    <dbReference type="NCBI Taxonomy" id="8032"/>
    <lineage>
        <taxon>Eukaryota</taxon>
        <taxon>Metazoa</taxon>
        <taxon>Chordata</taxon>
        <taxon>Craniata</taxon>
        <taxon>Vertebrata</taxon>
        <taxon>Euteleostomi</taxon>
        <taxon>Actinopterygii</taxon>
        <taxon>Neopterygii</taxon>
        <taxon>Teleostei</taxon>
        <taxon>Protacanthopterygii</taxon>
        <taxon>Salmoniformes</taxon>
        <taxon>Salmonidae</taxon>
        <taxon>Salmoninae</taxon>
        <taxon>Salmo</taxon>
    </lineage>
</organism>
<dbReference type="Ensembl" id="ENSSTUT00000019549.1">
    <property type="protein sequence ID" value="ENSSTUP00000018584.1"/>
    <property type="gene ID" value="ENSSTUG00000008331.1"/>
</dbReference>
<dbReference type="RefSeq" id="XP_029563442.1">
    <property type="nucleotide sequence ID" value="XM_029707582.1"/>
</dbReference>
<name>A0A673X361_SALTR</name>
<keyword evidence="3" id="KW-1185">Reference proteome</keyword>
<reference evidence="2" key="2">
    <citation type="submission" date="2025-09" db="UniProtKB">
        <authorList>
            <consortium name="Ensembl"/>
        </authorList>
    </citation>
    <scope>IDENTIFICATION</scope>
</reference>
<reference evidence="2" key="1">
    <citation type="submission" date="2025-08" db="UniProtKB">
        <authorList>
            <consortium name="Ensembl"/>
        </authorList>
    </citation>
    <scope>IDENTIFICATION</scope>
</reference>
<evidence type="ECO:0000313" key="2">
    <source>
        <dbReference type="Ensembl" id="ENSSTUP00000018584.1"/>
    </source>
</evidence>
<dbReference type="GeneID" id="115158519"/>
<sequence>MSSETLEKTVTVKAEGATPWEKCQHGDRHIHRDDVRQIWKECKEESFWYRALPLSLGSMAVTGGLIYKGVWSASKTLGPFPKLAAAGVLGYAVGKASYVPTCRNKFQRLGPVFGPESEYGFGPGPFGGRGSRGRGSGPGHRHCHHVCEECKQQQTPAAPTEGVQS</sequence>
<dbReference type="GO" id="GO:0005743">
    <property type="term" value="C:mitochondrial inner membrane"/>
    <property type="evidence" value="ECO:0007669"/>
    <property type="project" value="TreeGrafter"/>
</dbReference>
<dbReference type="OMA" id="GIGPWSK"/>
<dbReference type="InterPro" id="IPR009764">
    <property type="entry name" value="OCIA_dom"/>
</dbReference>
<dbReference type="Pfam" id="PF07051">
    <property type="entry name" value="OCIA"/>
    <property type="match status" value="1"/>
</dbReference>
<proteinExistence type="predicted"/>
<accession>A0A673X361</accession>
<feature type="domain" description="OCIA" evidence="1">
    <location>
        <begin position="30"/>
        <end position="110"/>
    </location>
</feature>
<dbReference type="FunCoup" id="A0A673X361">
    <property type="interactions" value="1085"/>
</dbReference>
<dbReference type="CTD" id="132299"/>
<dbReference type="OrthoDB" id="10003372at2759"/>
<dbReference type="InterPro" id="IPR040187">
    <property type="entry name" value="OCAD1/2"/>
</dbReference>
<dbReference type="InParanoid" id="A0A673X361"/>
<dbReference type="AlphaFoldDB" id="A0A673X361"/>
<dbReference type="PANTHER" id="PTHR13336">
    <property type="entry name" value="OVARIAN CARCINOMA IMMUNOREACTIVE ANTIGEN"/>
    <property type="match status" value="1"/>
</dbReference>
<gene>
    <name evidence="2" type="primary">OCIAD2</name>
    <name evidence="2" type="synonym">ociad2</name>
</gene>
<evidence type="ECO:0000313" key="3">
    <source>
        <dbReference type="Proteomes" id="UP000472277"/>
    </source>
</evidence>
<dbReference type="PANTHER" id="PTHR13336:SF2">
    <property type="entry name" value="OCIA DOMAIN-CONTAINING PROTEIN 2"/>
    <property type="match status" value="1"/>
</dbReference>
<dbReference type="KEGG" id="stru:115158519"/>